<evidence type="ECO:0000313" key="2">
    <source>
        <dbReference type="Proteomes" id="UP000823401"/>
    </source>
</evidence>
<keyword evidence="2" id="KW-1185">Reference proteome</keyword>
<organism evidence="1 2">
    <name type="scientific">Ruoffia tabacinasalis</name>
    <dbReference type="NCBI Taxonomy" id="87458"/>
    <lineage>
        <taxon>Bacteria</taxon>
        <taxon>Bacillati</taxon>
        <taxon>Bacillota</taxon>
        <taxon>Bacilli</taxon>
        <taxon>Lactobacillales</taxon>
        <taxon>Aerococcaceae</taxon>
        <taxon>Ruoffia</taxon>
    </lineage>
</organism>
<comment type="caution">
    <text evidence="1">The sequence shown here is derived from an EMBL/GenBank/DDBJ whole genome shotgun (WGS) entry which is preliminary data.</text>
</comment>
<dbReference type="RefSeq" id="WP_197103926.1">
    <property type="nucleotide sequence ID" value="NZ_JACCEL010000005.1"/>
</dbReference>
<evidence type="ECO:0000313" key="1">
    <source>
        <dbReference type="EMBL" id="MBG9977763.1"/>
    </source>
</evidence>
<name>A0ABS0LHU2_9LACT</name>
<reference evidence="1 2" key="1">
    <citation type="submission" date="2020-07" db="EMBL/GenBank/DDBJ databases">
        <title>Facklamia lactis sp. nov., isolated from raw milk.</title>
        <authorList>
            <person name="Doll E.V."/>
            <person name="Huptas C."/>
            <person name="Staib L."/>
            <person name="Wenning M."/>
            <person name="Scherer S."/>
        </authorList>
    </citation>
    <scope>NUCLEOTIDE SEQUENCE [LARGE SCALE GENOMIC DNA]</scope>
    <source>
        <strain evidence="1 2">DSM 104272</strain>
    </source>
</reference>
<sequence length="50" mass="5751">MNTAERIKDILSKLTMDQDEDFLSEVSGESYAYQNGDGNYYEAGFKLTYE</sequence>
<protein>
    <submittedName>
        <fullName evidence="1">Uncharacterized protein</fullName>
    </submittedName>
</protein>
<gene>
    <name evidence="1" type="ORF">HYQ42_03090</name>
</gene>
<dbReference type="EMBL" id="JACCEL010000005">
    <property type="protein sequence ID" value="MBG9977763.1"/>
    <property type="molecule type" value="Genomic_DNA"/>
</dbReference>
<proteinExistence type="predicted"/>
<dbReference type="Proteomes" id="UP000823401">
    <property type="component" value="Unassembled WGS sequence"/>
</dbReference>
<accession>A0ABS0LHU2</accession>